<gene>
    <name evidence="6" type="primary">hflX</name>
    <name evidence="10" type="ORF">SAMN04489762_0797</name>
</gene>
<dbReference type="InterPro" id="IPR027417">
    <property type="entry name" value="P-loop_NTPase"/>
</dbReference>
<feature type="binding site" evidence="8">
    <location>
        <position position="235"/>
    </location>
    <ligand>
        <name>Mg(2+)</name>
        <dbReference type="ChEBI" id="CHEBI:18420"/>
    </ligand>
</feature>
<dbReference type="GO" id="GO:0046872">
    <property type="term" value="F:metal ion binding"/>
    <property type="evidence" value="ECO:0007669"/>
    <property type="project" value="UniProtKB-KW"/>
</dbReference>
<dbReference type="Gene3D" id="6.10.250.2860">
    <property type="match status" value="1"/>
</dbReference>
<dbReference type="Pfam" id="PF16360">
    <property type="entry name" value="GTP-bdg_M"/>
    <property type="match status" value="1"/>
</dbReference>
<evidence type="ECO:0000256" key="4">
    <source>
        <dbReference type="ARBA" id="ARBA00022842"/>
    </source>
</evidence>
<dbReference type="PANTHER" id="PTHR10229">
    <property type="entry name" value="GTP-BINDING PROTEIN HFLX"/>
    <property type="match status" value="1"/>
</dbReference>
<dbReference type="InterPro" id="IPR006073">
    <property type="entry name" value="GTP-bd"/>
</dbReference>
<evidence type="ECO:0000256" key="5">
    <source>
        <dbReference type="ARBA" id="ARBA00023134"/>
    </source>
</evidence>
<comment type="subcellular location">
    <subcellularLocation>
        <location evidence="6">Cytoplasm</location>
    </subcellularLocation>
    <text evidence="6">May associate with membranes.</text>
</comment>
<keyword evidence="5 6" id="KW-0342">GTP-binding</keyword>
<dbReference type="CDD" id="cd01878">
    <property type="entry name" value="HflX"/>
    <property type="match status" value="1"/>
</dbReference>
<dbReference type="NCBIfam" id="TIGR03156">
    <property type="entry name" value="GTP_HflX"/>
    <property type="match status" value="1"/>
</dbReference>
<evidence type="ECO:0000256" key="3">
    <source>
        <dbReference type="ARBA" id="ARBA00022741"/>
    </source>
</evidence>
<proteinExistence type="inferred from homology"/>
<feature type="binding site" evidence="8">
    <location>
        <position position="215"/>
    </location>
    <ligand>
        <name>Mg(2+)</name>
        <dbReference type="ChEBI" id="CHEBI:18420"/>
    </ligand>
</feature>
<name>A0AAX2ECC8_9BACI</name>
<evidence type="ECO:0000259" key="9">
    <source>
        <dbReference type="PROSITE" id="PS51705"/>
    </source>
</evidence>
<dbReference type="InterPro" id="IPR016496">
    <property type="entry name" value="GTPase_HflX"/>
</dbReference>
<dbReference type="Pfam" id="PF13167">
    <property type="entry name" value="GTP-bdg_N"/>
    <property type="match status" value="1"/>
</dbReference>
<dbReference type="PRINTS" id="PR00326">
    <property type="entry name" value="GTP1OBG"/>
</dbReference>
<accession>A0AAX2ECC8</accession>
<sequence length="421" mass="47628">MTYGKGDSMERVLLMAVHHQNQTLERFQSSLDELEALTETAGGEVAGIVTQKRERLHPGTYFGSGKLEELAELVEQEEPLLVISNDELSPGQLKNISNRVGVRVIDRSQLILDIFATRAHTREGKLQVELAQMQYLLPRLYGQGTEMSRLGAGIGTRGPGETKLETDRRHIRRRIDEIKHQLKAVVSHRSRYRERRKANQAFQVALVGYTNAGKSTIFNRVTGNDSLEQDQLFATLDPMTRRMRLPSGFQALLTDTVGFIQDLPTALIAAFRSTLEEVTEADFIIHMVNSAHPDHEQQQNTVLKLLKELGADKLPILTVYNKADLLTEDFIASAHPYVQISAFKEEDRRLVMEKVQEMIQEASEFYDTIVPATGGRLLDKLAQETILTKREYNEEMDAYEVNGYVLPNNPLFHQLKGKNEA</sequence>
<dbReference type="Proteomes" id="UP000199735">
    <property type="component" value="Unassembled WGS sequence"/>
</dbReference>
<feature type="binding site" evidence="7">
    <location>
        <begin position="321"/>
        <end position="324"/>
    </location>
    <ligand>
        <name>GTP</name>
        <dbReference type="ChEBI" id="CHEBI:37565"/>
    </ligand>
</feature>
<comment type="similarity">
    <text evidence="6">Belongs to the TRAFAC class OBG-HflX-like GTPase superfamily. HflX GTPase family.</text>
</comment>
<dbReference type="GO" id="GO:0043022">
    <property type="term" value="F:ribosome binding"/>
    <property type="evidence" value="ECO:0007669"/>
    <property type="project" value="TreeGrafter"/>
</dbReference>
<dbReference type="PIRSF" id="PIRSF006809">
    <property type="entry name" value="GTP-binding_hflX_prd"/>
    <property type="match status" value="1"/>
</dbReference>
<feature type="binding site" evidence="7">
    <location>
        <begin position="208"/>
        <end position="215"/>
    </location>
    <ligand>
        <name>GTP</name>
        <dbReference type="ChEBI" id="CHEBI:37565"/>
    </ligand>
</feature>
<feature type="binding site" evidence="7">
    <location>
        <begin position="233"/>
        <end position="237"/>
    </location>
    <ligand>
        <name>GTP</name>
        <dbReference type="ChEBI" id="CHEBI:37565"/>
    </ligand>
</feature>
<evidence type="ECO:0000256" key="1">
    <source>
        <dbReference type="ARBA" id="ARBA00022490"/>
    </source>
</evidence>
<comment type="subunit">
    <text evidence="6">Monomer. Associates with the 50S ribosomal subunit.</text>
</comment>
<dbReference type="SUPFAM" id="SSF52540">
    <property type="entry name" value="P-loop containing nucleoside triphosphate hydrolases"/>
    <property type="match status" value="1"/>
</dbReference>
<dbReference type="AlphaFoldDB" id="A0AAX2ECC8"/>
<keyword evidence="3 6" id="KW-0547">Nucleotide-binding</keyword>
<dbReference type="EMBL" id="FOCD01000001">
    <property type="protein sequence ID" value="SEM70164.1"/>
    <property type="molecule type" value="Genomic_DNA"/>
</dbReference>
<comment type="cofactor">
    <cofactor evidence="8">
        <name>Mg(2+)</name>
        <dbReference type="ChEBI" id="CHEBI:18420"/>
    </cofactor>
</comment>
<feature type="domain" description="Hflx-type G" evidence="9">
    <location>
        <begin position="202"/>
        <end position="363"/>
    </location>
</feature>
<protein>
    <recommendedName>
        <fullName evidence="6">GTPase HflX</fullName>
    </recommendedName>
    <alternativeName>
        <fullName evidence="6">GTP-binding protein HflX</fullName>
    </alternativeName>
</protein>
<dbReference type="HAMAP" id="MF_00900">
    <property type="entry name" value="GTPase_HflX"/>
    <property type="match status" value="1"/>
</dbReference>
<dbReference type="FunFam" id="3.40.50.11060:FF:000001">
    <property type="entry name" value="GTPase HflX"/>
    <property type="match status" value="1"/>
</dbReference>
<evidence type="ECO:0000256" key="6">
    <source>
        <dbReference type="HAMAP-Rule" id="MF_00900"/>
    </source>
</evidence>
<dbReference type="GO" id="GO:0005737">
    <property type="term" value="C:cytoplasm"/>
    <property type="evidence" value="ECO:0007669"/>
    <property type="project" value="UniProtKB-SubCell"/>
</dbReference>
<dbReference type="InterPro" id="IPR025121">
    <property type="entry name" value="GTPase_HflX_N"/>
</dbReference>
<keyword evidence="1 6" id="KW-0963">Cytoplasm</keyword>
<dbReference type="RefSeq" id="WP_318576734.1">
    <property type="nucleotide sequence ID" value="NZ_JAMAVC010000001.1"/>
</dbReference>
<keyword evidence="4 8" id="KW-0460">Magnesium</keyword>
<dbReference type="PANTHER" id="PTHR10229:SF0">
    <property type="entry name" value="GTP-BINDING PROTEIN 6-RELATED"/>
    <property type="match status" value="1"/>
</dbReference>
<dbReference type="GO" id="GO:0003924">
    <property type="term" value="F:GTPase activity"/>
    <property type="evidence" value="ECO:0007669"/>
    <property type="project" value="UniProtKB-UniRule"/>
</dbReference>
<dbReference type="PROSITE" id="PS51705">
    <property type="entry name" value="G_HFLX"/>
    <property type="match status" value="1"/>
</dbReference>
<dbReference type="InterPro" id="IPR032305">
    <property type="entry name" value="GTP-bd_M"/>
</dbReference>
<evidence type="ECO:0000256" key="7">
    <source>
        <dbReference type="PIRSR" id="PIRSR006809-1"/>
    </source>
</evidence>
<evidence type="ECO:0000256" key="2">
    <source>
        <dbReference type="ARBA" id="ARBA00022723"/>
    </source>
</evidence>
<reference evidence="10 11" key="1">
    <citation type="submission" date="2016-10" db="EMBL/GenBank/DDBJ databases">
        <authorList>
            <person name="Varghese N."/>
            <person name="Submissions S."/>
        </authorList>
    </citation>
    <scope>NUCLEOTIDE SEQUENCE [LARGE SCALE GENOMIC DNA]</scope>
    <source>
        <strain evidence="10 11">DSM 21619</strain>
    </source>
</reference>
<dbReference type="InterPro" id="IPR030394">
    <property type="entry name" value="G_HFLX_dom"/>
</dbReference>
<dbReference type="InterPro" id="IPR042108">
    <property type="entry name" value="GTPase_HflX_N_sf"/>
</dbReference>
<feature type="binding site" evidence="7">
    <location>
        <begin position="255"/>
        <end position="258"/>
    </location>
    <ligand>
        <name>GTP</name>
        <dbReference type="ChEBI" id="CHEBI:37565"/>
    </ligand>
</feature>
<evidence type="ECO:0000256" key="8">
    <source>
        <dbReference type="PIRSR" id="PIRSR006809-2"/>
    </source>
</evidence>
<keyword evidence="2 8" id="KW-0479">Metal-binding</keyword>
<evidence type="ECO:0000313" key="10">
    <source>
        <dbReference type="EMBL" id="SEM70164.1"/>
    </source>
</evidence>
<organism evidence="10 11">
    <name type="scientific">Terribacillus saccharophilus</name>
    <dbReference type="NCBI Taxonomy" id="361277"/>
    <lineage>
        <taxon>Bacteria</taxon>
        <taxon>Bacillati</taxon>
        <taxon>Bacillota</taxon>
        <taxon>Bacilli</taxon>
        <taxon>Bacillales</taxon>
        <taxon>Bacillaceae</taxon>
        <taxon>Terribacillus</taxon>
    </lineage>
</organism>
<dbReference type="Gene3D" id="3.40.50.11060">
    <property type="entry name" value="GTPase HflX, N-terminal domain"/>
    <property type="match status" value="1"/>
</dbReference>
<dbReference type="Pfam" id="PF01926">
    <property type="entry name" value="MMR_HSR1"/>
    <property type="match status" value="1"/>
</dbReference>
<comment type="caution">
    <text evidence="10">The sequence shown here is derived from an EMBL/GenBank/DDBJ whole genome shotgun (WGS) entry which is preliminary data.</text>
</comment>
<comment type="function">
    <text evidence="6">GTPase that associates with the 50S ribosomal subunit and may have a role during protein synthesis or ribosome biogenesis.</text>
</comment>
<dbReference type="Gene3D" id="3.40.50.300">
    <property type="entry name" value="P-loop containing nucleotide triphosphate hydrolases"/>
    <property type="match status" value="1"/>
</dbReference>
<evidence type="ECO:0000313" key="11">
    <source>
        <dbReference type="Proteomes" id="UP000199735"/>
    </source>
</evidence>
<dbReference type="GO" id="GO:0005525">
    <property type="term" value="F:GTP binding"/>
    <property type="evidence" value="ECO:0007669"/>
    <property type="project" value="UniProtKB-UniRule"/>
</dbReference>